<name>A0ABR7JSF3_9FIRM</name>
<keyword evidence="6 7" id="KW-0472">Membrane</keyword>
<accession>A0ABR7JSF3</accession>
<keyword evidence="3" id="KW-1003">Cell membrane</keyword>
<evidence type="ECO:0000313" key="9">
    <source>
        <dbReference type="Proteomes" id="UP000609849"/>
    </source>
</evidence>
<evidence type="ECO:0000256" key="6">
    <source>
        <dbReference type="ARBA" id="ARBA00023136"/>
    </source>
</evidence>
<proteinExistence type="inferred from homology"/>
<feature type="transmembrane region" description="Helical" evidence="7">
    <location>
        <begin position="42"/>
        <end position="62"/>
    </location>
</feature>
<comment type="caution">
    <text evidence="8">The sequence shown here is derived from an EMBL/GenBank/DDBJ whole genome shotgun (WGS) entry which is preliminary data.</text>
</comment>
<keyword evidence="9" id="KW-1185">Reference proteome</keyword>
<dbReference type="EMBL" id="JACRWE010000007">
    <property type="protein sequence ID" value="MBC5997848.1"/>
    <property type="molecule type" value="Genomic_DNA"/>
</dbReference>
<evidence type="ECO:0000256" key="1">
    <source>
        <dbReference type="ARBA" id="ARBA00004651"/>
    </source>
</evidence>
<dbReference type="RefSeq" id="WP_153972538.1">
    <property type="nucleotide sequence ID" value="NZ_JACRWE010000007.1"/>
</dbReference>
<keyword evidence="5 7" id="KW-1133">Transmembrane helix</keyword>
<protein>
    <submittedName>
        <fullName evidence="8">Hemolysin III family protein</fullName>
    </submittedName>
</protein>
<comment type="subcellular location">
    <subcellularLocation>
        <location evidence="1">Cell membrane</location>
        <topology evidence="1">Multi-pass membrane protein</topology>
    </subcellularLocation>
</comment>
<feature type="transmembrane region" description="Helical" evidence="7">
    <location>
        <begin position="131"/>
        <end position="148"/>
    </location>
</feature>
<evidence type="ECO:0000256" key="5">
    <source>
        <dbReference type="ARBA" id="ARBA00022989"/>
    </source>
</evidence>
<dbReference type="PANTHER" id="PTHR20855:SF3">
    <property type="entry name" value="LD03007P"/>
    <property type="match status" value="1"/>
</dbReference>
<feature type="transmembrane region" description="Helical" evidence="7">
    <location>
        <begin position="82"/>
        <end position="99"/>
    </location>
</feature>
<evidence type="ECO:0000256" key="3">
    <source>
        <dbReference type="ARBA" id="ARBA00022475"/>
    </source>
</evidence>
<comment type="similarity">
    <text evidence="2">Belongs to the UPF0073 (Hly-III) family.</text>
</comment>
<feature type="transmembrane region" description="Helical" evidence="7">
    <location>
        <begin position="160"/>
        <end position="179"/>
    </location>
</feature>
<dbReference type="PANTHER" id="PTHR20855">
    <property type="entry name" value="ADIPOR/PROGESTIN RECEPTOR-RELATED"/>
    <property type="match status" value="1"/>
</dbReference>
<keyword evidence="4 7" id="KW-0812">Transmembrane</keyword>
<sequence length="215" mass="23946">MGKYVRESINGVTHLIGAILAFVGLLALVIKTTLRDPSITSLTAVIIFGISLILLYSASATYHLTIAGDSRIKFLRKIDHSMIFILIAGSYAPFCLISLKGPKGFILFGILLFIAILGVCFKLIWFNCPRWISTLIYVAMGWMAIFVIKPLYHSLSINGLMLLVAGGLAYTVGAAIYGLKPKFLKFKNFEFHEIFHLFIMLGSLLHFICVYIYVI</sequence>
<evidence type="ECO:0000313" key="8">
    <source>
        <dbReference type="EMBL" id="MBC5997848.1"/>
    </source>
</evidence>
<dbReference type="NCBIfam" id="TIGR01065">
    <property type="entry name" value="hlyIII"/>
    <property type="match status" value="1"/>
</dbReference>
<feature type="transmembrane region" description="Helical" evidence="7">
    <location>
        <begin position="12"/>
        <end position="30"/>
    </location>
</feature>
<dbReference type="Proteomes" id="UP000609849">
    <property type="component" value="Unassembled WGS sequence"/>
</dbReference>
<dbReference type="InterPro" id="IPR004254">
    <property type="entry name" value="AdipoR/HlyIII-related"/>
</dbReference>
<evidence type="ECO:0000256" key="7">
    <source>
        <dbReference type="SAM" id="Phobius"/>
    </source>
</evidence>
<dbReference type="Pfam" id="PF03006">
    <property type="entry name" value="HlyIII"/>
    <property type="match status" value="1"/>
</dbReference>
<organism evidence="8 9">
    <name type="scientific">Romboutsia faecis</name>
    <dbReference type="NCBI Taxonomy" id="2764597"/>
    <lineage>
        <taxon>Bacteria</taxon>
        <taxon>Bacillati</taxon>
        <taxon>Bacillota</taxon>
        <taxon>Clostridia</taxon>
        <taxon>Peptostreptococcales</taxon>
        <taxon>Peptostreptococcaceae</taxon>
        <taxon>Romboutsia</taxon>
    </lineage>
</organism>
<evidence type="ECO:0000256" key="4">
    <source>
        <dbReference type="ARBA" id="ARBA00022692"/>
    </source>
</evidence>
<reference evidence="8 9" key="1">
    <citation type="submission" date="2020-08" db="EMBL/GenBank/DDBJ databases">
        <authorList>
            <person name="Liu C."/>
            <person name="Sun Q."/>
        </authorList>
    </citation>
    <scope>NUCLEOTIDE SEQUENCE [LARGE SCALE GENOMIC DNA]</scope>
    <source>
        <strain evidence="8 9">NSJ-18</strain>
    </source>
</reference>
<gene>
    <name evidence="8" type="ORF">H8923_13875</name>
</gene>
<feature type="transmembrane region" description="Helical" evidence="7">
    <location>
        <begin position="194"/>
        <end position="214"/>
    </location>
</feature>
<evidence type="ECO:0000256" key="2">
    <source>
        <dbReference type="ARBA" id="ARBA00008488"/>
    </source>
</evidence>
<feature type="transmembrane region" description="Helical" evidence="7">
    <location>
        <begin position="106"/>
        <end position="125"/>
    </location>
</feature>
<dbReference type="InterPro" id="IPR005744">
    <property type="entry name" value="Hy-lIII"/>
</dbReference>